<dbReference type="EMBL" id="JAYGHT010000038">
    <property type="protein sequence ID" value="MEA5519563.1"/>
    <property type="molecule type" value="Genomic_DNA"/>
</dbReference>
<reference evidence="1 2" key="1">
    <citation type="submission" date="2023-12" db="EMBL/GenBank/DDBJ databases">
        <title>Baltic Sea Cyanobacteria.</title>
        <authorList>
            <person name="Delbaje E."/>
            <person name="Fewer D.P."/>
            <person name="Shishido T.K."/>
        </authorList>
    </citation>
    <scope>NUCLEOTIDE SEQUENCE [LARGE SCALE GENOMIC DNA]</scope>
    <source>
        <strain evidence="1 2">CCNP 1315</strain>
    </source>
</reference>
<keyword evidence="2" id="KW-1185">Reference proteome</keyword>
<sequence>MSLLMLNVPYYSQRDNVSEPHRSCNKSSCCMVAEYIKPGIFGGSDNVYSILLEGYGDTTNHEAHTRLLSARDFRTEFRYDLSYEDLDESLFSRKMPIVIGVLHRGHYLTPYGGHMLVIIGKENEDCYICHDPWGNPFAYDDDNGASCLIPKQSLDTRWLADGINRGWGRLFY</sequence>
<protein>
    <submittedName>
        <fullName evidence="1">Papain-like cysteine protease family protein</fullName>
    </submittedName>
</protein>
<organism evidence="1 2">
    <name type="scientific">Limnoraphis robusta CCNP1315</name>
    <dbReference type="NCBI Taxonomy" id="3110306"/>
    <lineage>
        <taxon>Bacteria</taxon>
        <taxon>Bacillati</taxon>
        <taxon>Cyanobacteriota</taxon>
        <taxon>Cyanophyceae</taxon>
        <taxon>Oscillatoriophycideae</taxon>
        <taxon>Oscillatoriales</taxon>
        <taxon>Sirenicapillariaceae</taxon>
        <taxon>Limnoraphis</taxon>
    </lineage>
</organism>
<proteinExistence type="predicted"/>
<accession>A0ABU5TXB7</accession>
<comment type="caution">
    <text evidence="1">The sequence shown here is derived from an EMBL/GenBank/DDBJ whole genome shotgun (WGS) entry which is preliminary data.</text>
</comment>
<evidence type="ECO:0000313" key="2">
    <source>
        <dbReference type="Proteomes" id="UP001301728"/>
    </source>
</evidence>
<gene>
    <name evidence="1" type="ORF">VB854_11470</name>
</gene>
<name>A0ABU5TXB7_9CYAN</name>
<evidence type="ECO:0000313" key="1">
    <source>
        <dbReference type="EMBL" id="MEA5519563.1"/>
    </source>
</evidence>
<dbReference type="Proteomes" id="UP001301728">
    <property type="component" value="Unassembled WGS sequence"/>
</dbReference>